<evidence type="ECO:0000256" key="3">
    <source>
        <dbReference type="ARBA" id="ARBA00004477"/>
    </source>
</evidence>
<comment type="similarity">
    <text evidence="5">Belongs to the SPCS2 family.</text>
</comment>
<comment type="similarity">
    <text evidence="6">Belongs to the protoporphyrinogen/coproporphyrinogen oxidase family. Protoporphyrinogen oxidase subfamily.</text>
</comment>
<name>A0ABR3FBY8_9AGAR</name>
<dbReference type="PANTHER" id="PTHR42923:SF3">
    <property type="entry name" value="PROTOPORPHYRINOGEN OXIDASE"/>
    <property type="match status" value="1"/>
</dbReference>
<dbReference type="InterPro" id="IPR036188">
    <property type="entry name" value="FAD/NAD-bd_sf"/>
</dbReference>
<dbReference type="Proteomes" id="UP001465976">
    <property type="component" value="Unassembled WGS sequence"/>
</dbReference>
<comment type="caution">
    <text evidence="22">The sequence shown here is derived from an EMBL/GenBank/DDBJ whole genome shotgun (WGS) entry which is preliminary data.</text>
</comment>
<comment type="cofactor">
    <cofactor evidence="1">
        <name>FAD</name>
        <dbReference type="ChEBI" id="CHEBI:57692"/>
    </cofactor>
</comment>
<comment type="pathway">
    <text evidence="4">Porphyrin-containing compound metabolism; protoporphyrin-IX biosynthesis; protoporphyrin-IX from protoporphyrinogen-IX: step 1/1.</text>
</comment>
<dbReference type="EMBL" id="JBAHYK010000579">
    <property type="protein sequence ID" value="KAL0572821.1"/>
    <property type="molecule type" value="Genomic_DNA"/>
</dbReference>
<dbReference type="Pfam" id="PF01593">
    <property type="entry name" value="Amino_oxidase"/>
    <property type="match status" value="1"/>
</dbReference>
<feature type="transmembrane region" description="Helical" evidence="20">
    <location>
        <begin position="118"/>
        <end position="138"/>
    </location>
</feature>
<feature type="domain" description="Amine oxidase" evidence="21">
    <location>
        <begin position="286"/>
        <end position="770"/>
    </location>
</feature>
<evidence type="ECO:0000313" key="23">
    <source>
        <dbReference type="Proteomes" id="UP001465976"/>
    </source>
</evidence>
<comment type="function">
    <text evidence="2">Catalyzes the 6-electron oxidation of protoporphyrinogen-IX to form protoporphyrin-IX.</text>
</comment>
<proteinExistence type="inferred from homology"/>
<dbReference type="InterPro" id="IPR002937">
    <property type="entry name" value="Amino_oxidase"/>
</dbReference>
<evidence type="ECO:0000256" key="7">
    <source>
        <dbReference type="ARBA" id="ARBA00012867"/>
    </source>
</evidence>
<evidence type="ECO:0000256" key="4">
    <source>
        <dbReference type="ARBA" id="ARBA00005073"/>
    </source>
</evidence>
<dbReference type="SUPFAM" id="SSF51905">
    <property type="entry name" value="FAD/NAD(P)-binding domain"/>
    <property type="match status" value="1"/>
</dbReference>
<evidence type="ECO:0000256" key="9">
    <source>
        <dbReference type="ARBA" id="ARBA00022630"/>
    </source>
</evidence>
<dbReference type="InterPro" id="IPR004572">
    <property type="entry name" value="Protoporphyrinogen_oxidase"/>
</dbReference>
<evidence type="ECO:0000256" key="1">
    <source>
        <dbReference type="ARBA" id="ARBA00001974"/>
    </source>
</evidence>
<evidence type="ECO:0000256" key="5">
    <source>
        <dbReference type="ARBA" id="ARBA00007324"/>
    </source>
</evidence>
<comment type="subcellular location">
    <subcellularLocation>
        <location evidence="3">Endoplasmic reticulum membrane</location>
        <topology evidence="3">Multi-pass membrane protein</topology>
    </subcellularLocation>
</comment>
<evidence type="ECO:0000256" key="2">
    <source>
        <dbReference type="ARBA" id="ARBA00002600"/>
    </source>
</evidence>
<keyword evidence="23" id="KW-1185">Reference proteome</keyword>
<dbReference type="EC" id="1.3.3.4" evidence="7"/>
<keyword evidence="13 20" id="KW-1133">Transmembrane helix</keyword>
<feature type="compositionally biased region" description="Low complexity" evidence="19">
    <location>
        <begin position="15"/>
        <end position="28"/>
    </location>
</feature>
<dbReference type="Pfam" id="PF06703">
    <property type="entry name" value="SPC25"/>
    <property type="match status" value="1"/>
</dbReference>
<evidence type="ECO:0000256" key="19">
    <source>
        <dbReference type="SAM" id="MobiDB-lite"/>
    </source>
</evidence>
<keyword evidence="15" id="KW-0350">Heme biosynthesis</keyword>
<evidence type="ECO:0000256" key="8">
    <source>
        <dbReference type="ARBA" id="ARBA00017057"/>
    </source>
</evidence>
<feature type="transmembrane region" description="Helical" evidence="20">
    <location>
        <begin position="88"/>
        <end position="106"/>
    </location>
</feature>
<keyword evidence="12" id="KW-0274">FAD</keyword>
<evidence type="ECO:0000256" key="6">
    <source>
        <dbReference type="ARBA" id="ARBA00010551"/>
    </source>
</evidence>
<organism evidence="22 23">
    <name type="scientific">Marasmius crinis-equi</name>
    <dbReference type="NCBI Taxonomy" id="585013"/>
    <lineage>
        <taxon>Eukaryota</taxon>
        <taxon>Fungi</taxon>
        <taxon>Dikarya</taxon>
        <taxon>Basidiomycota</taxon>
        <taxon>Agaricomycotina</taxon>
        <taxon>Agaricomycetes</taxon>
        <taxon>Agaricomycetidae</taxon>
        <taxon>Agaricales</taxon>
        <taxon>Marasmiineae</taxon>
        <taxon>Marasmiaceae</taxon>
        <taxon>Marasmius</taxon>
    </lineage>
</organism>
<dbReference type="InterPro" id="IPR050464">
    <property type="entry name" value="Zeta_carotene_desat/Oxidored"/>
</dbReference>
<dbReference type="InterPro" id="IPR009582">
    <property type="entry name" value="Spc2/SPCS2"/>
</dbReference>
<keyword evidence="17" id="KW-0627">Porphyrin biosynthesis</keyword>
<evidence type="ECO:0000256" key="17">
    <source>
        <dbReference type="ARBA" id="ARBA00023244"/>
    </source>
</evidence>
<evidence type="ECO:0000256" key="14">
    <source>
        <dbReference type="ARBA" id="ARBA00023002"/>
    </source>
</evidence>
<dbReference type="SUPFAM" id="SSF54373">
    <property type="entry name" value="FAD-linked reductases, C-terminal domain"/>
    <property type="match status" value="1"/>
</dbReference>
<dbReference type="NCBIfam" id="TIGR00562">
    <property type="entry name" value="proto_IX_ox"/>
    <property type="match status" value="1"/>
</dbReference>
<evidence type="ECO:0000256" key="20">
    <source>
        <dbReference type="SAM" id="Phobius"/>
    </source>
</evidence>
<evidence type="ECO:0000256" key="18">
    <source>
        <dbReference type="ARBA" id="ARBA00047554"/>
    </source>
</evidence>
<keyword evidence="11" id="KW-0256">Endoplasmic reticulum</keyword>
<dbReference type="PANTHER" id="PTHR42923">
    <property type="entry name" value="PROTOPORPHYRINOGEN OXIDASE"/>
    <property type="match status" value="1"/>
</dbReference>
<dbReference type="Gene3D" id="3.50.50.60">
    <property type="entry name" value="FAD/NAD(P)-binding domain"/>
    <property type="match status" value="1"/>
</dbReference>
<evidence type="ECO:0000256" key="16">
    <source>
        <dbReference type="ARBA" id="ARBA00023136"/>
    </source>
</evidence>
<evidence type="ECO:0000256" key="10">
    <source>
        <dbReference type="ARBA" id="ARBA00022692"/>
    </source>
</evidence>
<evidence type="ECO:0000256" key="11">
    <source>
        <dbReference type="ARBA" id="ARBA00022824"/>
    </source>
</evidence>
<feature type="region of interest" description="Disordered" evidence="19">
    <location>
        <begin position="1"/>
        <end position="36"/>
    </location>
</feature>
<evidence type="ECO:0000256" key="12">
    <source>
        <dbReference type="ARBA" id="ARBA00022827"/>
    </source>
</evidence>
<gene>
    <name evidence="22" type="primary">HEM14</name>
    <name evidence="22" type="ORF">V5O48_009149</name>
</gene>
<evidence type="ECO:0000313" key="22">
    <source>
        <dbReference type="EMBL" id="KAL0572821.1"/>
    </source>
</evidence>
<evidence type="ECO:0000256" key="13">
    <source>
        <dbReference type="ARBA" id="ARBA00022989"/>
    </source>
</evidence>
<keyword evidence="16 20" id="KW-0472">Membrane</keyword>
<protein>
    <recommendedName>
        <fullName evidence="8">Signal peptidase complex subunit 2</fullName>
        <ecNumber evidence="7">1.3.3.4</ecNumber>
    </recommendedName>
</protein>
<keyword evidence="14" id="KW-0560">Oxidoreductase</keyword>
<evidence type="ECO:0000259" key="21">
    <source>
        <dbReference type="Pfam" id="PF01593"/>
    </source>
</evidence>
<keyword evidence="9" id="KW-0285">Flavoprotein</keyword>
<keyword evidence="10 20" id="KW-0812">Transmembrane</keyword>
<comment type="catalytic activity">
    <reaction evidence="18">
        <text>protoporphyrinogen IX + 3 O2 = protoporphyrin IX + 3 H2O2</text>
        <dbReference type="Rhea" id="RHEA:25576"/>
        <dbReference type="ChEBI" id="CHEBI:15379"/>
        <dbReference type="ChEBI" id="CHEBI:16240"/>
        <dbReference type="ChEBI" id="CHEBI:57306"/>
        <dbReference type="ChEBI" id="CHEBI:57307"/>
        <dbReference type="EC" id="1.3.3.4"/>
    </reaction>
</comment>
<reference evidence="22 23" key="1">
    <citation type="submission" date="2024-02" db="EMBL/GenBank/DDBJ databases">
        <title>A draft genome for the cacao thread blight pathogen Marasmius crinis-equi.</title>
        <authorList>
            <person name="Cohen S.P."/>
            <person name="Baruah I.K."/>
            <person name="Amoako-Attah I."/>
            <person name="Bukari Y."/>
            <person name="Meinhardt L.W."/>
            <person name="Bailey B.A."/>
        </authorList>
    </citation>
    <scope>NUCLEOTIDE SEQUENCE [LARGE SCALE GENOMIC DNA]</scope>
    <source>
        <strain evidence="22 23">GH-76</strain>
    </source>
</reference>
<evidence type="ECO:0000256" key="15">
    <source>
        <dbReference type="ARBA" id="ARBA00023133"/>
    </source>
</evidence>
<feature type="compositionally biased region" description="Basic and acidic residues" evidence="19">
    <location>
        <begin position="1"/>
        <end position="11"/>
    </location>
</feature>
<accession>A0ABR3FBY8</accession>
<sequence length="778" mass="84150">MARSKKTENGRSDASPIPGRGSSTSPSPDTDRPVGPLSVVVPAEEREEVKVNNANVTELKNACDDAVKRYLSRPELFKQIYLHTDVRLGLGWASVFVAAGTAFYGYKVEFEQSKPVVWAGLILYIILTTIQTLYAYFVEGDTVYSGKRKTFSRRIVSERINLSSHTQPVKGSKQPAYEVAVTYVRSSSGGKSLLAKGKTHGVAEYSAFFDAQGIMDQEKFERWIRFPFKGTFAPPITVRDPQDLGATPGKQVPELQGPVLSALFAQQVATSLDMQRPHIAILGGGLTGLSSAFHLSRRHPEALISVFEKQTRLGGWVHSERAEVKHPEGGTANILLESGPRTLRPNAKSVLELVNLLGLKDSVITTPKTSPAAKNRYLQIPEVQAQGIVPLPSSIPSLLSSPLRSQLLPNVLSEPFKGRNRPAGIEDESFDDFMSRRFGASFARMFGSALVHGIYAADSRKLSIRAAFPSLWEAEERGRGSVVRGMLVPSKASSSLDDYDTGDVPEMMSGAPVFSFKDGMSTITNSLVRYLEGQPNVRIITDTRVELLDLVEGRIQLQTADGRTAHPDAVASALPLPVLHSVLPTHLSLPHLTANPQSSVTVINLVFPLTKGQPSIHPPGFGYLVPRSSSGYSEEGPGILGTVFDSSSLSAQDLPEDSRSRFVKLTVMLGGPHPITERHTTLDNVLKHLNAHLNSRVDGGTGGLALPKPALARTRHHVACIPTPTPGHPQRIEEMKEALSKGPWQGRLDVVGAGVRGVSVGDCVESGKRVGSHWSGLG</sequence>